<dbReference type="AlphaFoldDB" id="A0A5C7B364"/>
<reference evidence="2" key="1">
    <citation type="submission" date="2019-08" db="EMBL/GenBank/DDBJ databases">
        <title>Seonamhaeicola sediminis sp. nov., isolated from marine sediment.</title>
        <authorList>
            <person name="Cao W.R."/>
        </authorList>
    </citation>
    <scope>NUCLEOTIDE SEQUENCE [LARGE SCALE GENOMIC DNA]</scope>
    <source>
        <strain evidence="2">Gy8</strain>
    </source>
</reference>
<proteinExistence type="predicted"/>
<evidence type="ECO:0000313" key="2">
    <source>
        <dbReference type="Proteomes" id="UP000321790"/>
    </source>
</evidence>
<comment type="caution">
    <text evidence="1">The sequence shown here is derived from an EMBL/GenBank/DDBJ whole genome shotgun (WGS) entry which is preliminary data.</text>
</comment>
<accession>A0A5C7B364</accession>
<dbReference type="RefSeq" id="WP_147131903.1">
    <property type="nucleotide sequence ID" value="NZ_VOSC01000012.1"/>
</dbReference>
<name>A0A5C7B364_9FLAO</name>
<dbReference type="OrthoDB" id="1122635at2"/>
<protein>
    <recommendedName>
        <fullName evidence="3">Porin family protein</fullName>
    </recommendedName>
</protein>
<evidence type="ECO:0000313" key="1">
    <source>
        <dbReference type="EMBL" id="TXE12975.1"/>
    </source>
</evidence>
<dbReference type="EMBL" id="VOSC01000012">
    <property type="protein sequence ID" value="TXE12975.1"/>
    <property type="molecule type" value="Genomic_DNA"/>
</dbReference>
<organism evidence="1 2">
    <name type="scientific">Seonamhaeicola algicola</name>
    <dbReference type="NCBI Taxonomy" id="1719036"/>
    <lineage>
        <taxon>Bacteria</taxon>
        <taxon>Pseudomonadati</taxon>
        <taxon>Bacteroidota</taxon>
        <taxon>Flavobacteriia</taxon>
        <taxon>Flavobacteriales</taxon>
        <taxon>Flavobacteriaceae</taxon>
    </lineage>
</organism>
<keyword evidence="2" id="KW-1185">Reference proteome</keyword>
<gene>
    <name evidence="1" type="ORF">FUA26_04055</name>
</gene>
<evidence type="ECO:0008006" key="3">
    <source>
        <dbReference type="Google" id="ProtNLM"/>
    </source>
</evidence>
<sequence>MNRIITFLVLFTTISPTFAQKNTQKDYVEFDDRKNVVHGVYLGFNLHYGQIDNRDTAFGNVKLAYVANRKIEVGLGGTIFFNEQNNDRPDLFNGDKIAMVGAYGGLHLEPILFGRKFISVSFPVLVGGGAVGYFGNNFSDDYEGVDENIKDEDFDAFFIVEPGINILYNFSRYTQLETGFRYRFTSDYEQPLYKKGNINGFSVGVGLKVGIFNMGRKKKIKDNF</sequence>
<dbReference type="Proteomes" id="UP000321790">
    <property type="component" value="Unassembled WGS sequence"/>
</dbReference>